<evidence type="ECO:0000313" key="7">
    <source>
        <dbReference type="EMBL" id="CAE0442783.1"/>
    </source>
</evidence>
<evidence type="ECO:0000256" key="5">
    <source>
        <dbReference type="PROSITE-ProRule" id="PRU00333"/>
    </source>
</evidence>
<evidence type="ECO:0000256" key="1">
    <source>
        <dbReference type="ARBA" id="ARBA00022603"/>
    </source>
</evidence>
<dbReference type="InterPro" id="IPR036589">
    <property type="entry name" value="HCY_dom_sf"/>
</dbReference>
<feature type="domain" description="Hcy-binding" evidence="6">
    <location>
        <begin position="9"/>
        <end position="348"/>
    </location>
</feature>
<evidence type="ECO:0000259" key="6">
    <source>
        <dbReference type="PROSITE" id="PS50970"/>
    </source>
</evidence>
<dbReference type="SUPFAM" id="SSF82282">
    <property type="entry name" value="Homocysteine S-methyltransferase"/>
    <property type="match status" value="1"/>
</dbReference>
<dbReference type="GO" id="GO:0009086">
    <property type="term" value="P:methionine biosynthetic process"/>
    <property type="evidence" value="ECO:0007669"/>
    <property type="project" value="TreeGrafter"/>
</dbReference>
<accession>A0A7S3UZV8</accession>
<dbReference type="PROSITE" id="PS50970">
    <property type="entry name" value="HCY"/>
    <property type="match status" value="1"/>
</dbReference>
<feature type="binding site" evidence="5">
    <location>
        <position position="334"/>
    </location>
    <ligand>
        <name>Zn(2+)</name>
        <dbReference type="ChEBI" id="CHEBI:29105"/>
    </ligand>
</feature>
<feature type="binding site" evidence="5">
    <location>
        <position position="258"/>
    </location>
    <ligand>
        <name>Zn(2+)</name>
        <dbReference type="ChEBI" id="CHEBI:29105"/>
    </ligand>
</feature>
<dbReference type="InterPro" id="IPR003726">
    <property type="entry name" value="HCY_dom"/>
</dbReference>
<dbReference type="PANTHER" id="PTHR46015">
    <property type="entry name" value="ZGC:172121"/>
    <property type="match status" value="1"/>
</dbReference>
<evidence type="ECO:0000256" key="3">
    <source>
        <dbReference type="ARBA" id="ARBA00022723"/>
    </source>
</evidence>
<name>A0A7S3UZV8_9STRA</name>
<proteinExistence type="predicted"/>
<dbReference type="AlphaFoldDB" id="A0A7S3UZV8"/>
<dbReference type="PANTHER" id="PTHR46015:SF1">
    <property type="entry name" value="HOMOCYSTEINE S-METHYLTRANSFERASE-LIKE ISOFORM 1"/>
    <property type="match status" value="1"/>
</dbReference>
<reference evidence="7" key="1">
    <citation type="submission" date="2021-01" db="EMBL/GenBank/DDBJ databases">
        <authorList>
            <person name="Corre E."/>
            <person name="Pelletier E."/>
            <person name="Niang G."/>
            <person name="Scheremetjew M."/>
            <person name="Finn R."/>
            <person name="Kale V."/>
            <person name="Holt S."/>
            <person name="Cochrane G."/>
            <person name="Meng A."/>
            <person name="Brown T."/>
            <person name="Cohen L."/>
        </authorList>
    </citation>
    <scope>NUCLEOTIDE SEQUENCE</scope>
    <source>
        <strain evidence="7">GSBS06</strain>
    </source>
</reference>
<keyword evidence="3 5" id="KW-0479">Metal-binding</keyword>
<sequence length="357" mass="39610">MAGEFINPLQQFLDSKAQGFCILDGGLATECERFVKLDNKLWSAALLLSEQGKEIIEDAHLRYYRAGADVGISASYQASIKGIMDVAHCDEEEALDVIKSSARILNSARAKAWSEIQRSGNRENRLRPLVCASIGCFGAALADGSEYKPEYKDRTSVADLIEWHRPRMECLASLLSEGVVDCFACETIPCIIEVEALLRLIASISTSSLRIPFWIAVTMRDGEHLRSGETFRLCLETILKLASELTISNQIIAIGVNCTNPVYVEAALGIIKEVFQSGSGKNVNYETIVYPNSGETWISDSHRWLENSKTPDESFAEYANNWHHLGARIIGGCCRTSPDTIKKIRENMSSQRVYDIS</sequence>
<evidence type="ECO:0000256" key="2">
    <source>
        <dbReference type="ARBA" id="ARBA00022679"/>
    </source>
</evidence>
<dbReference type="GO" id="GO:0032259">
    <property type="term" value="P:methylation"/>
    <property type="evidence" value="ECO:0007669"/>
    <property type="project" value="UniProtKB-KW"/>
</dbReference>
<organism evidence="7">
    <name type="scientific">Aplanochytrium stocchinoi</name>
    <dbReference type="NCBI Taxonomy" id="215587"/>
    <lineage>
        <taxon>Eukaryota</taxon>
        <taxon>Sar</taxon>
        <taxon>Stramenopiles</taxon>
        <taxon>Bigyra</taxon>
        <taxon>Labyrinthulomycetes</taxon>
        <taxon>Thraustochytrida</taxon>
        <taxon>Thraustochytriidae</taxon>
        <taxon>Aplanochytrium</taxon>
    </lineage>
</organism>
<protein>
    <recommendedName>
        <fullName evidence="6">Hcy-binding domain-containing protein</fullName>
    </recommendedName>
</protein>
<dbReference type="NCBIfam" id="NF007020">
    <property type="entry name" value="PRK09485.1"/>
    <property type="match status" value="1"/>
</dbReference>
<gene>
    <name evidence="7" type="ORF">ASTO00021_LOCUS12893</name>
</gene>
<dbReference type="InterPro" id="IPR051486">
    <property type="entry name" value="Hcy_S-methyltransferase"/>
</dbReference>
<keyword evidence="4 5" id="KW-0862">Zinc</keyword>
<evidence type="ECO:0000256" key="4">
    <source>
        <dbReference type="ARBA" id="ARBA00022833"/>
    </source>
</evidence>
<feature type="binding site" evidence="5">
    <location>
        <position position="333"/>
    </location>
    <ligand>
        <name>Zn(2+)</name>
        <dbReference type="ChEBI" id="CHEBI:29105"/>
    </ligand>
</feature>
<keyword evidence="1 5" id="KW-0489">Methyltransferase</keyword>
<dbReference type="GO" id="GO:0033528">
    <property type="term" value="P:S-methylmethionine cycle"/>
    <property type="evidence" value="ECO:0007669"/>
    <property type="project" value="TreeGrafter"/>
</dbReference>
<dbReference type="EMBL" id="HBIN01016932">
    <property type="protein sequence ID" value="CAE0442783.1"/>
    <property type="molecule type" value="Transcribed_RNA"/>
</dbReference>
<dbReference type="GO" id="GO:0008898">
    <property type="term" value="F:S-adenosylmethionine-homocysteine S-methyltransferase activity"/>
    <property type="evidence" value="ECO:0007669"/>
    <property type="project" value="TreeGrafter"/>
</dbReference>
<dbReference type="GO" id="GO:0046872">
    <property type="term" value="F:metal ion binding"/>
    <property type="evidence" value="ECO:0007669"/>
    <property type="project" value="UniProtKB-KW"/>
</dbReference>
<dbReference type="Gene3D" id="3.20.20.330">
    <property type="entry name" value="Homocysteine-binding-like domain"/>
    <property type="match status" value="1"/>
</dbReference>
<dbReference type="Pfam" id="PF02574">
    <property type="entry name" value="S-methyl_trans"/>
    <property type="match status" value="1"/>
</dbReference>
<comment type="cofactor">
    <cofactor evidence="5">
        <name>Zn(2+)</name>
        <dbReference type="ChEBI" id="CHEBI:29105"/>
    </cofactor>
</comment>
<keyword evidence="2 5" id="KW-0808">Transferase</keyword>